<reference evidence="2 3" key="1">
    <citation type="journal article" date="2015" name="Proc. Natl. Acad. Sci. U.S.A.">
        <title>The resurrection genome of Boea hygrometrica: A blueprint for survival of dehydration.</title>
        <authorList>
            <person name="Xiao L."/>
            <person name="Yang G."/>
            <person name="Zhang L."/>
            <person name="Yang X."/>
            <person name="Zhao S."/>
            <person name="Ji Z."/>
            <person name="Zhou Q."/>
            <person name="Hu M."/>
            <person name="Wang Y."/>
            <person name="Chen M."/>
            <person name="Xu Y."/>
            <person name="Jin H."/>
            <person name="Xiao X."/>
            <person name="Hu G."/>
            <person name="Bao F."/>
            <person name="Hu Y."/>
            <person name="Wan P."/>
            <person name="Li L."/>
            <person name="Deng X."/>
            <person name="Kuang T."/>
            <person name="Xiang C."/>
            <person name="Zhu J.K."/>
            <person name="Oliver M.J."/>
            <person name="He Y."/>
        </authorList>
    </citation>
    <scope>NUCLEOTIDE SEQUENCE [LARGE SCALE GENOMIC DNA]</scope>
    <source>
        <strain evidence="3">cv. XS01</strain>
    </source>
</reference>
<dbReference type="SUPFAM" id="SSF53474">
    <property type="entry name" value="alpha/beta-Hydrolases"/>
    <property type="match status" value="1"/>
</dbReference>
<feature type="domain" description="Serine aminopeptidase S33" evidence="1">
    <location>
        <begin position="45"/>
        <end position="285"/>
    </location>
</feature>
<dbReference type="EMBL" id="KV003992">
    <property type="protein sequence ID" value="KZV35904.1"/>
    <property type="molecule type" value="Genomic_DNA"/>
</dbReference>
<gene>
    <name evidence="2" type="ORF">F511_36139</name>
</gene>
<dbReference type="AlphaFoldDB" id="A0A2Z7BNI6"/>
<dbReference type="GO" id="GO:0016787">
    <property type="term" value="F:hydrolase activity"/>
    <property type="evidence" value="ECO:0007669"/>
    <property type="project" value="UniProtKB-ARBA"/>
</dbReference>
<keyword evidence="3" id="KW-1185">Reference proteome</keyword>
<feature type="non-terminal residue" evidence="2">
    <location>
        <position position="1"/>
    </location>
</feature>
<dbReference type="InterPro" id="IPR051044">
    <property type="entry name" value="MAG_DAG_Lipase"/>
</dbReference>
<dbReference type="InterPro" id="IPR000073">
    <property type="entry name" value="AB_hydrolase_1"/>
</dbReference>
<dbReference type="PRINTS" id="PR00111">
    <property type="entry name" value="ABHYDROLASE"/>
</dbReference>
<dbReference type="OrthoDB" id="2498029at2759"/>
<dbReference type="Gene3D" id="3.40.50.1820">
    <property type="entry name" value="alpha/beta hydrolase"/>
    <property type="match status" value="1"/>
</dbReference>
<protein>
    <submittedName>
        <fullName evidence="2">Caffeoylshikimate esterase-like</fullName>
    </submittedName>
</protein>
<dbReference type="Proteomes" id="UP000250235">
    <property type="component" value="Unassembled WGS sequence"/>
</dbReference>
<proteinExistence type="predicted"/>
<accession>A0A2Z7BNI6</accession>
<sequence>FESRKRQDFYKKHQILHQESYSKNHQNMEIFTQTWQPADPSLKLQGVVAMIHGYTSESSWLFELNAVAMERAGFVCCAMDLRGHGFSEGPRDHVSDINPMVSDFLHFKPVPTHYVHPNLPRFLYGESLGGAIAIIICLQQKKEWKGLILSGAMCEISSKFKPVWPLEKLLLVAAYVAPSWRIVITSAPLSKAYMEDWKRKLAENSPNRRTSGKPTAASALQFMRTCENIKRSCHLLEVPLLVMHGGDDIICDPQGAKYLYETASSKDKSLKIFGGVWHQLIGEPNESAERIFNTMMEWIEVRADSTLSK</sequence>
<evidence type="ECO:0000259" key="1">
    <source>
        <dbReference type="Pfam" id="PF12146"/>
    </source>
</evidence>
<evidence type="ECO:0000313" key="3">
    <source>
        <dbReference type="Proteomes" id="UP000250235"/>
    </source>
</evidence>
<dbReference type="Pfam" id="PF12146">
    <property type="entry name" value="Hydrolase_4"/>
    <property type="match status" value="1"/>
</dbReference>
<name>A0A2Z7BNI6_9LAMI</name>
<dbReference type="InterPro" id="IPR029058">
    <property type="entry name" value="AB_hydrolase_fold"/>
</dbReference>
<evidence type="ECO:0000313" key="2">
    <source>
        <dbReference type="EMBL" id="KZV35904.1"/>
    </source>
</evidence>
<dbReference type="InterPro" id="IPR022742">
    <property type="entry name" value="Hydrolase_4"/>
</dbReference>
<dbReference type="PANTHER" id="PTHR11614">
    <property type="entry name" value="PHOSPHOLIPASE-RELATED"/>
    <property type="match status" value="1"/>
</dbReference>
<organism evidence="2 3">
    <name type="scientific">Dorcoceras hygrometricum</name>
    <dbReference type="NCBI Taxonomy" id="472368"/>
    <lineage>
        <taxon>Eukaryota</taxon>
        <taxon>Viridiplantae</taxon>
        <taxon>Streptophyta</taxon>
        <taxon>Embryophyta</taxon>
        <taxon>Tracheophyta</taxon>
        <taxon>Spermatophyta</taxon>
        <taxon>Magnoliopsida</taxon>
        <taxon>eudicotyledons</taxon>
        <taxon>Gunneridae</taxon>
        <taxon>Pentapetalae</taxon>
        <taxon>asterids</taxon>
        <taxon>lamiids</taxon>
        <taxon>Lamiales</taxon>
        <taxon>Gesneriaceae</taxon>
        <taxon>Didymocarpoideae</taxon>
        <taxon>Trichosporeae</taxon>
        <taxon>Loxocarpinae</taxon>
        <taxon>Dorcoceras</taxon>
    </lineage>
</organism>